<evidence type="ECO:0000313" key="2">
    <source>
        <dbReference type="EMBL" id="JAQ00597.1"/>
    </source>
</evidence>
<dbReference type="PANTHER" id="PTHR45898">
    <property type="entry name" value="TOM1-LIKE PROTEIN"/>
    <property type="match status" value="1"/>
</dbReference>
<evidence type="ECO:0000259" key="1">
    <source>
        <dbReference type="PROSITE" id="PS50179"/>
    </source>
</evidence>
<dbReference type="InterPro" id="IPR002014">
    <property type="entry name" value="VHS_dom"/>
</dbReference>
<dbReference type="PANTHER" id="PTHR45898:SF4">
    <property type="entry name" value="TARGET OF MYB PROTEIN 1"/>
    <property type="match status" value="1"/>
</dbReference>
<dbReference type="Gene3D" id="1.25.40.90">
    <property type="match status" value="1"/>
</dbReference>
<dbReference type="GO" id="GO:0035091">
    <property type="term" value="F:phosphatidylinositol binding"/>
    <property type="evidence" value="ECO:0007669"/>
    <property type="project" value="InterPro"/>
</dbReference>
<name>A0A146LPD8_LYGHE</name>
<dbReference type="EMBL" id="GDHC01018032">
    <property type="protein sequence ID" value="JAQ00597.1"/>
    <property type="molecule type" value="Transcribed_RNA"/>
</dbReference>
<dbReference type="CDD" id="cd03561">
    <property type="entry name" value="VHS"/>
    <property type="match status" value="1"/>
</dbReference>
<dbReference type="PROSITE" id="PS50179">
    <property type="entry name" value="VHS"/>
    <property type="match status" value="1"/>
</dbReference>
<evidence type="ECO:0000313" key="3">
    <source>
        <dbReference type="EMBL" id="JAQ09761.1"/>
    </source>
</evidence>
<dbReference type="InterPro" id="IPR008942">
    <property type="entry name" value="ENTH_VHS"/>
</dbReference>
<dbReference type="InterPro" id="IPR044836">
    <property type="entry name" value="TOL_plant"/>
</dbReference>
<protein>
    <submittedName>
        <fullName evidence="3">Signal transducing adapter molecule 1</fullName>
    </submittedName>
</protein>
<dbReference type="AlphaFoldDB" id="A0A146LPD8"/>
<reference evidence="3" key="1">
    <citation type="journal article" date="2016" name="Gigascience">
        <title>De novo construction of an expanded transcriptome assembly for the western tarnished plant bug, Lygus hesperus.</title>
        <authorList>
            <person name="Tassone E.E."/>
            <person name="Geib S.M."/>
            <person name="Hall B."/>
            <person name="Fabrick J.A."/>
            <person name="Brent C.S."/>
            <person name="Hull J.J."/>
        </authorList>
    </citation>
    <scope>NUCLEOTIDE SEQUENCE</scope>
</reference>
<dbReference type="SMART" id="SM00288">
    <property type="entry name" value="VHS"/>
    <property type="match status" value="1"/>
</dbReference>
<gene>
    <name evidence="3" type="primary">Stam_0</name>
    <name evidence="2" type="synonym">Stam_1</name>
    <name evidence="2" type="ORF">g.9962</name>
    <name evidence="3" type="ORF">g.9967</name>
</gene>
<dbReference type="SUPFAM" id="SSF48464">
    <property type="entry name" value="ENTH/VHS domain"/>
    <property type="match status" value="1"/>
</dbReference>
<organism evidence="3">
    <name type="scientific">Lygus hesperus</name>
    <name type="common">Western plant bug</name>
    <dbReference type="NCBI Taxonomy" id="30085"/>
    <lineage>
        <taxon>Eukaryota</taxon>
        <taxon>Metazoa</taxon>
        <taxon>Ecdysozoa</taxon>
        <taxon>Arthropoda</taxon>
        <taxon>Hexapoda</taxon>
        <taxon>Insecta</taxon>
        <taxon>Pterygota</taxon>
        <taxon>Neoptera</taxon>
        <taxon>Paraneoptera</taxon>
        <taxon>Hemiptera</taxon>
        <taxon>Heteroptera</taxon>
        <taxon>Panheteroptera</taxon>
        <taxon>Cimicomorpha</taxon>
        <taxon>Miridae</taxon>
        <taxon>Mirini</taxon>
        <taxon>Lygus</taxon>
    </lineage>
</organism>
<proteinExistence type="predicted"/>
<dbReference type="Pfam" id="PF00790">
    <property type="entry name" value="VHS"/>
    <property type="match status" value="1"/>
</dbReference>
<feature type="domain" description="VHS" evidence="1">
    <location>
        <begin position="25"/>
        <end position="134"/>
    </location>
</feature>
<dbReference type="GO" id="GO:0043328">
    <property type="term" value="P:protein transport to vacuole involved in ubiquitin-dependent protein catabolic process via the multivesicular body sorting pathway"/>
    <property type="evidence" value="ECO:0007669"/>
    <property type="project" value="InterPro"/>
</dbReference>
<dbReference type="GO" id="GO:0043130">
    <property type="term" value="F:ubiquitin binding"/>
    <property type="evidence" value="ECO:0007669"/>
    <property type="project" value="InterPro"/>
</dbReference>
<sequence length="134" mass="15965">MSSLSLTTGLRRRQFETFQNEILMATHELTSAPDWTINMRIVKYLNTSRNFGVPTLTYLRRRLKHKNSQVQLLAITLLGCIVENCVYLRIHVATKPYMDFLLSTLPKYYLYRKKPTFFRRYKHDAVRAQYVDRV</sequence>
<accession>A0A146LPD8</accession>
<dbReference type="EMBL" id="GDHC01008868">
    <property type="protein sequence ID" value="JAQ09761.1"/>
    <property type="molecule type" value="Transcribed_RNA"/>
</dbReference>